<dbReference type="PANTHER" id="PTHR14189">
    <property type="entry name" value="PROTEIN PHOSPHATASE METHYLESTERASE-1 RELATED"/>
    <property type="match status" value="1"/>
</dbReference>
<dbReference type="PANTHER" id="PTHR14189:SF0">
    <property type="entry name" value="PROTEIN PHOSPHATASE METHYLESTERASE 1"/>
    <property type="match status" value="1"/>
</dbReference>
<dbReference type="EC" id="3.1.1.-" evidence="6"/>
<feature type="compositionally biased region" description="Polar residues" evidence="8">
    <location>
        <begin position="37"/>
        <end position="46"/>
    </location>
</feature>
<dbReference type="Pfam" id="PF00561">
    <property type="entry name" value="Abhydrolase_1"/>
    <property type="match status" value="1"/>
</dbReference>
<keyword evidence="4 6" id="KW-0378">Hydrolase</keyword>
<dbReference type="InterPro" id="IPR016812">
    <property type="entry name" value="PPase_methylesterase_euk"/>
</dbReference>
<feature type="active site" evidence="7">
    <location>
        <position position="213"/>
    </location>
</feature>
<dbReference type="RefSeq" id="XP_015466645.1">
    <property type="nucleotide sequence ID" value="XM_015612513.1"/>
</dbReference>
<dbReference type="GO" id="GO:0051723">
    <property type="term" value="F:protein methylesterase activity"/>
    <property type="evidence" value="ECO:0007669"/>
    <property type="project" value="UniProtKB-EC"/>
</dbReference>
<feature type="region of interest" description="Disordered" evidence="8">
    <location>
        <begin position="23"/>
        <end position="58"/>
    </location>
</feature>
<gene>
    <name evidence="10" type="ORF">AC631_03684</name>
</gene>
<evidence type="ECO:0000256" key="5">
    <source>
        <dbReference type="ARBA" id="ARBA00049203"/>
    </source>
</evidence>
<sequence>MSDLHKQFLKKIKEQERAFGLSLLSEEPDELESDTSYFSPTPQPSNEPKAGIDQERNGNIRRIYNDTKRDVFPIADIYTDSRSGVRFQTYFKPPSSSSAPIFICHHGAGSSSMTFCRLAQSLANEFGKQNEYPGLFTYDIRGHGDSSTSMPPDYSLSSVTNDFKFIVDEFHARNAPKSSIYLLGHSLGGSVLTNYLAANPDNAYKLKGLIVLDIVEETAIKALSAMPQFIRKRPTSFNSYQEAIDWHIKDSHLLHNDESALISVPDLLRESPNGLIWKTNLQETEPFWVTWFAGLSDNFINCGKTQHVAKLLVLSGHETLDTNLIIGQMQGKYQLIVFNNTQNTGHFIQEDIPKQISISLIDFVRRNDSPDEYMKKEFGFVPKWGGKIHD</sequence>
<dbReference type="SUPFAM" id="SSF53474">
    <property type="entry name" value="alpha/beta-Hydrolases"/>
    <property type="match status" value="1"/>
</dbReference>
<comment type="similarity">
    <text evidence="1 6">Belongs to the AB hydrolase superfamily.</text>
</comment>
<feature type="domain" description="AB hydrolase-1" evidence="9">
    <location>
        <begin position="100"/>
        <end position="351"/>
    </location>
</feature>
<evidence type="ECO:0000256" key="8">
    <source>
        <dbReference type="SAM" id="MobiDB-lite"/>
    </source>
</evidence>
<evidence type="ECO:0000256" key="3">
    <source>
        <dbReference type="ARBA" id="ARBA00022487"/>
    </source>
</evidence>
<evidence type="ECO:0000256" key="1">
    <source>
        <dbReference type="ARBA" id="ARBA00008645"/>
    </source>
</evidence>
<evidence type="ECO:0000256" key="6">
    <source>
        <dbReference type="PIRNR" id="PIRNR022950"/>
    </source>
</evidence>
<proteinExistence type="inferred from homology"/>
<organism evidence="10 11">
    <name type="scientific">Debaryomyces fabryi</name>
    <dbReference type="NCBI Taxonomy" id="58627"/>
    <lineage>
        <taxon>Eukaryota</taxon>
        <taxon>Fungi</taxon>
        <taxon>Dikarya</taxon>
        <taxon>Ascomycota</taxon>
        <taxon>Saccharomycotina</taxon>
        <taxon>Pichiomycetes</taxon>
        <taxon>Debaryomycetaceae</taxon>
        <taxon>Debaryomyces</taxon>
    </lineage>
</organism>
<dbReference type="EMBL" id="LMYN01000083">
    <property type="protein sequence ID" value="KSA00543.1"/>
    <property type="molecule type" value="Genomic_DNA"/>
</dbReference>
<keyword evidence="3 6" id="KW-0719">Serine esterase</keyword>
<comment type="catalytic activity">
    <reaction evidence="5">
        <text>[phosphatase 2A protein]-C-terminal L-leucine methyl ester + H2O = [phosphatase 2A protein]-C-terminal L-leucine + methanol + H(+)</text>
        <dbReference type="Rhea" id="RHEA:48548"/>
        <dbReference type="Rhea" id="RHEA-COMP:12134"/>
        <dbReference type="Rhea" id="RHEA-COMP:12135"/>
        <dbReference type="ChEBI" id="CHEBI:15377"/>
        <dbReference type="ChEBI" id="CHEBI:15378"/>
        <dbReference type="ChEBI" id="CHEBI:17790"/>
        <dbReference type="ChEBI" id="CHEBI:90516"/>
        <dbReference type="ChEBI" id="CHEBI:90517"/>
        <dbReference type="EC" id="3.1.1.89"/>
    </reaction>
</comment>
<protein>
    <recommendedName>
        <fullName evidence="2 6">Protein phosphatase methylesterase 1</fullName>
        <shortName evidence="6">PME-1</shortName>
        <ecNumber evidence="6">3.1.1.-</ecNumber>
    </recommendedName>
</protein>
<name>A0A0V1PX53_9ASCO</name>
<dbReference type="Gene3D" id="3.40.50.1820">
    <property type="entry name" value="alpha/beta hydrolase"/>
    <property type="match status" value="1"/>
</dbReference>
<evidence type="ECO:0000256" key="2">
    <source>
        <dbReference type="ARBA" id="ARBA00020672"/>
    </source>
</evidence>
<dbReference type="OrthoDB" id="194865at2759"/>
<evidence type="ECO:0000259" key="9">
    <source>
        <dbReference type="Pfam" id="PF00561"/>
    </source>
</evidence>
<dbReference type="InterPro" id="IPR029058">
    <property type="entry name" value="AB_hydrolase_fold"/>
</dbReference>
<feature type="active site" evidence="7">
    <location>
        <position position="346"/>
    </location>
</feature>
<dbReference type="PIRSF" id="PIRSF022950">
    <property type="entry name" value="PPase_methylesterase_euk"/>
    <property type="match status" value="1"/>
</dbReference>
<dbReference type="GeneID" id="26840693"/>
<dbReference type="AlphaFoldDB" id="A0A0V1PX53"/>
<keyword evidence="11" id="KW-1185">Reference proteome</keyword>
<reference evidence="10 11" key="1">
    <citation type="submission" date="2015-11" db="EMBL/GenBank/DDBJ databases">
        <title>The genome of Debaryomyces fabryi.</title>
        <authorList>
            <person name="Tafer H."/>
            <person name="Lopandic K."/>
        </authorList>
    </citation>
    <scope>NUCLEOTIDE SEQUENCE [LARGE SCALE GENOMIC DNA]</scope>
    <source>
        <strain evidence="10 11">CBS 789</strain>
    </source>
</reference>
<evidence type="ECO:0000256" key="7">
    <source>
        <dbReference type="PIRSR" id="PIRSR022950-1"/>
    </source>
</evidence>
<comment type="caution">
    <text evidence="10">The sequence shown here is derived from an EMBL/GenBank/DDBJ whole genome shotgun (WGS) entry which is preliminary data.</text>
</comment>
<comment type="function">
    <text evidence="6">Demethylates proteins that have been reversibly carboxymethylated.</text>
</comment>
<accession>A0A0V1PX53</accession>
<dbReference type="Proteomes" id="UP000054251">
    <property type="component" value="Unassembled WGS sequence"/>
</dbReference>
<evidence type="ECO:0000313" key="11">
    <source>
        <dbReference type="Proteomes" id="UP000054251"/>
    </source>
</evidence>
<feature type="active site" evidence="7">
    <location>
        <position position="186"/>
    </location>
</feature>
<dbReference type="InterPro" id="IPR000073">
    <property type="entry name" value="AB_hydrolase_1"/>
</dbReference>
<evidence type="ECO:0000313" key="10">
    <source>
        <dbReference type="EMBL" id="KSA00543.1"/>
    </source>
</evidence>
<evidence type="ECO:0000256" key="4">
    <source>
        <dbReference type="ARBA" id="ARBA00022801"/>
    </source>
</evidence>